<evidence type="ECO:0000313" key="12">
    <source>
        <dbReference type="EMBL" id="KKF02134.1"/>
    </source>
</evidence>
<evidence type="ECO:0000256" key="2">
    <source>
        <dbReference type="ARBA" id="ARBA00006433"/>
    </source>
</evidence>
<name>A0A0M2JZS5_9MYCO</name>
<keyword evidence="9 10" id="KW-0472">Membrane</keyword>
<evidence type="ECO:0000256" key="1">
    <source>
        <dbReference type="ARBA" id="ARBA00004651"/>
    </source>
</evidence>
<dbReference type="STRING" id="1807.MOBUDSM44075_00338"/>
<dbReference type="Proteomes" id="UP000034150">
    <property type="component" value="Unassembled WGS sequence"/>
</dbReference>
<proteinExistence type="inferred from homology"/>
<dbReference type="GO" id="GO:0005886">
    <property type="term" value="C:plasma membrane"/>
    <property type="evidence" value="ECO:0007669"/>
    <property type="project" value="UniProtKB-SubCell"/>
</dbReference>
<dbReference type="GO" id="GO:0015105">
    <property type="term" value="F:arsenite transmembrane transporter activity"/>
    <property type="evidence" value="ECO:0007669"/>
    <property type="project" value="InterPro"/>
</dbReference>
<comment type="similarity">
    <text evidence="3">Belongs to the CitM (TC 2.A.11) transporter family.</text>
</comment>
<dbReference type="RefSeq" id="WP_046362864.1">
    <property type="nucleotide sequence ID" value="NZ_CALTXN010000029.1"/>
</dbReference>
<dbReference type="EMBL" id="LAUZ02000021">
    <property type="protein sequence ID" value="KKF02134.1"/>
    <property type="molecule type" value="Genomic_DNA"/>
</dbReference>
<feature type="transmembrane region" description="Helical" evidence="10">
    <location>
        <begin position="29"/>
        <end position="48"/>
    </location>
</feature>
<keyword evidence="13" id="KW-1185">Reference proteome</keyword>
<evidence type="ECO:0000256" key="9">
    <source>
        <dbReference type="ARBA" id="ARBA00023136"/>
    </source>
</evidence>
<dbReference type="AlphaFoldDB" id="A0A0M2JZS5"/>
<dbReference type="OrthoDB" id="3284414at2"/>
<keyword evidence="7" id="KW-0059">Arsenical resistance</keyword>
<feature type="transmembrane region" description="Helical" evidence="10">
    <location>
        <begin position="331"/>
        <end position="354"/>
    </location>
</feature>
<keyword evidence="6 10" id="KW-0812">Transmembrane</keyword>
<evidence type="ECO:0000256" key="6">
    <source>
        <dbReference type="ARBA" id="ARBA00022692"/>
    </source>
</evidence>
<keyword evidence="5" id="KW-1003">Cell membrane</keyword>
<comment type="subcellular location">
    <subcellularLocation>
        <location evidence="1">Cell membrane</location>
        <topology evidence="1">Multi-pass membrane protein</topology>
    </subcellularLocation>
</comment>
<reference evidence="12 13" key="1">
    <citation type="journal article" date="2015" name="Genome Announc.">
        <title>Draft Genome Sequence of Mycobacterium obuense Strain UC1, Isolated from Patient Sputum.</title>
        <authorList>
            <person name="Greninger A.L."/>
            <person name="Cunningham G."/>
            <person name="Hsu E.D."/>
            <person name="Yu J.M."/>
            <person name="Chiu C.Y."/>
            <person name="Miller S."/>
        </authorList>
    </citation>
    <scope>NUCLEOTIDE SEQUENCE [LARGE SCALE GENOMIC DNA]</scope>
    <source>
        <strain evidence="12 13">UC1</strain>
    </source>
</reference>
<feature type="transmembrane region" description="Helical" evidence="10">
    <location>
        <begin position="307"/>
        <end position="324"/>
    </location>
</feature>
<accession>A0A0M2JZS5</accession>
<feature type="transmembrane region" description="Helical" evidence="10">
    <location>
        <begin position="217"/>
        <end position="235"/>
    </location>
</feature>
<dbReference type="PANTHER" id="PTHR43302">
    <property type="entry name" value="TRANSPORTER ARSB-RELATED"/>
    <property type="match status" value="1"/>
</dbReference>
<keyword evidence="8 10" id="KW-1133">Transmembrane helix</keyword>
<feature type="domain" description="Citrate transporter-like" evidence="11">
    <location>
        <begin position="25"/>
        <end position="345"/>
    </location>
</feature>
<evidence type="ECO:0000256" key="5">
    <source>
        <dbReference type="ARBA" id="ARBA00022475"/>
    </source>
</evidence>
<protein>
    <submittedName>
        <fullName evidence="12">Arsenic transporter</fullName>
    </submittedName>
</protein>
<dbReference type="Pfam" id="PF03600">
    <property type="entry name" value="CitMHS"/>
    <property type="match status" value="1"/>
</dbReference>
<gene>
    <name evidence="12" type="ORF">WN67_09970</name>
</gene>
<dbReference type="GO" id="GO:0046685">
    <property type="term" value="P:response to arsenic-containing substance"/>
    <property type="evidence" value="ECO:0007669"/>
    <property type="project" value="UniProtKB-KW"/>
</dbReference>
<dbReference type="PATRIC" id="fig|1807.13.peg.2291"/>
<dbReference type="PRINTS" id="PR00758">
    <property type="entry name" value="ARSENICPUMP"/>
</dbReference>
<evidence type="ECO:0000256" key="7">
    <source>
        <dbReference type="ARBA" id="ARBA00022849"/>
    </source>
</evidence>
<sequence length="412" mass="42458">MALILSVAALVAVLGFALLRPHGWPEAVVAVPAAALVIVTGAISWHGAWDEVRELAPVVGFLAAVLVLARLCDDEGLFHAIGVLMARATSGGQHRLLLSVFGVSAAVTAILSLDATVVLLTPVVLATARTLAVPARPHAYATAHLSNSASLLLPVSNLTNLLAFSAAGLTFLHFAALMSLPWLVAIAVEYVLLRWLFRRDLAVEPQPAPPEPVDLPLFALVTVGLTLVGFAVTSLVGLSPAWAALAGAAALGVRGLVTRRTSVGRIVAAIDLPFLAFVLCLGVVVAAVMRNGLEPAMHRVLPDGQGLLALLGIAAVAAVLSNIVNNLPAVLVLLPLAAPLGPAAVLAVLIGVNIGPNLTYVGSLANLLWRSVVRRDMNPSFAEFSRVGLVTTPLTLVAAVAALWAGLQVIGV</sequence>
<organism evidence="12 13">
    <name type="scientific">Mycolicibacterium obuense</name>
    <dbReference type="NCBI Taxonomy" id="1807"/>
    <lineage>
        <taxon>Bacteria</taxon>
        <taxon>Bacillati</taxon>
        <taxon>Actinomycetota</taxon>
        <taxon>Actinomycetes</taxon>
        <taxon>Mycobacteriales</taxon>
        <taxon>Mycobacteriaceae</taxon>
        <taxon>Mycolicibacterium</taxon>
    </lineage>
</organism>
<feature type="transmembrane region" description="Helical" evidence="10">
    <location>
        <begin position="266"/>
        <end position="287"/>
    </location>
</feature>
<dbReference type="InterPro" id="IPR000802">
    <property type="entry name" value="Arsenical_pump_ArsB"/>
</dbReference>
<evidence type="ECO:0000313" key="13">
    <source>
        <dbReference type="Proteomes" id="UP000034150"/>
    </source>
</evidence>
<keyword evidence="4" id="KW-0813">Transport</keyword>
<evidence type="ECO:0000256" key="3">
    <source>
        <dbReference type="ARBA" id="ARBA00009843"/>
    </source>
</evidence>
<dbReference type="PANTHER" id="PTHR43302:SF5">
    <property type="entry name" value="TRANSPORTER ARSB-RELATED"/>
    <property type="match status" value="1"/>
</dbReference>
<feature type="transmembrane region" description="Helical" evidence="10">
    <location>
        <begin position="180"/>
        <end position="197"/>
    </location>
</feature>
<feature type="transmembrane region" description="Helical" evidence="10">
    <location>
        <begin position="387"/>
        <end position="407"/>
    </location>
</feature>
<comment type="similarity">
    <text evidence="2">Belongs to the ArsB family.</text>
</comment>
<evidence type="ECO:0000256" key="10">
    <source>
        <dbReference type="SAM" id="Phobius"/>
    </source>
</evidence>
<evidence type="ECO:0000259" key="11">
    <source>
        <dbReference type="Pfam" id="PF03600"/>
    </source>
</evidence>
<feature type="transmembrane region" description="Helical" evidence="10">
    <location>
        <begin position="241"/>
        <end position="257"/>
    </location>
</feature>
<comment type="caution">
    <text evidence="12">The sequence shown here is derived from an EMBL/GenBank/DDBJ whole genome shotgun (WGS) entry which is preliminary data.</text>
</comment>
<feature type="transmembrane region" description="Helical" evidence="10">
    <location>
        <begin position="96"/>
        <end position="128"/>
    </location>
</feature>
<evidence type="ECO:0000256" key="8">
    <source>
        <dbReference type="ARBA" id="ARBA00022989"/>
    </source>
</evidence>
<evidence type="ECO:0000256" key="4">
    <source>
        <dbReference type="ARBA" id="ARBA00022448"/>
    </source>
</evidence>
<dbReference type="InterPro" id="IPR004680">
    <property type="entry name" value="Cit_transptr-like_dom"/>
</dbReference>